<dbReference type="PANTHER" id="PTHR23146">
    <property type="entry name" value="LEO1 PROTEIN"/>
    <property type="match status" value="1"/>
</dbReference>
<feature type="region of interest" description="Disordered" evidence="1">
    <location>
        <begin position="448"/>
        <end position="492"/>
    </location>
</feature>
<dbReference type="Pfam" id="PF04004">
    <property type="entry name" value="Leo1"/>
    <property type="match status" value="1"/>
</dbReference>
<evidence type="ECO:0000256" key="1">
    <source>
        <dbReference type="SAM" id="MobiDB-lite"/>
    </source>
</evidence>
<gene>
    <name evidence="2" type="primary">LEO1</name>
    <name evidence="2" type="ORF">TR165782</name>
</gene>
<organism evidence="2">
    <name type="scientific">Schistocephalus solidus</name>
    <name type="common">Tapeworm</name>
    <dbReference type="NCBI Taxonomy" id="70667"/>
    <lineage>
        <taxon>Eukaryota</taxon>
        <taxon>Metazoa</taxon>
        <taxon>Spiralia</taxon>
        <taxon>Lophotrochozoa</taxon>
        <taxon>Platyhelminthes</taxon>
        <taxon>Cestoda</taxon>
        <taxon>Eucestoda</taxon>
        <taxon>Diphyllobothriidea</taxon>
        <taxon>Diphyllobothriidae</taxon>
        <taxon>Schistocephalus</taxon>
    </lineage>
</organism>
<dbReference type="GO" id="GO:1990269">
    <property type="term" value="F:RNA polymerase II C-terminal domain phosphoserine binding"/>
    <property type="evidence" value="ECO:0007669"/>
    <property type="project" value="TreeGrafter"/>
</dbReference>
<accession>A0A0X3NP53</accession>
<dbReference type="AlphaFoldDB" id="A0A0X3NP53"/>
<reference evidence="2" key="1">
    <citation type="submission" date="2016-01" db="EMBL/GenBank/DDBJ databases">
        <title>Reference transcriptome for the parasite Schistocephalus solidus: insights into the molecular evolution of parasitism.</title>
        <authorList>
            <person name="Hebert F.O."/>
            <person name="Grambauer S."/>
            <person name="Barber I."/>
            <person name="Landry C.R."/>
            <person name="Aubin-Horth N."/>
        </authorList>
    </citation>
    <scope>NUCLEOTIDE SEQUENCE</scope>
</reference>
<feature type="region of interest" description="Disordered" evidence="1">
    <location>
        <begin position="397"/>
        <end position="436"/>
    </location>
</feature>
<feature type="compositionally biased region" description="Low complexity" evidence="1">
    <location>
        <begin position="24"/>
        <end position="41"/>
    </location>
</feature>
<feature type="region of interest" description="Disordered" evidence="1">
    <location>
        <begin position="1"/>
        <end position="201"/>
    </location>
</feature>
<evidence type="ECO:0000313" key="2">
    <source>
        <dbReference type="EMBL" id="JAP41223.1"/>
    </source>
</evidence>
<feature type="compositionally biased region" description="Low complexity" evidence="1">
    <location>
        <begin position="159"/>
        <end position="171"/>
    </location>
</feature>
<dbReference type="GO" id="GO:0032968">
    <property type="term" value="P:positive regulation of transcription elongation by RNA polymerase II"/>
    <property type="evidence" value="ECO:0007669"/>
    <property type="project" value="TreeGrafter"/>
</dbReference>
<dbReference type="EMBL" id="GEEE01022002">
    <property type="protein sequence ID" value="JAP41223.1"/>
    <property type="molecule type" value="Transcribed_RNA"/>
</dbReference>
<dbReference type="GO" id="GO:0006368">
    <property type="term" value="P:transcription elongation by RNA polymerase II"/>
    <property type="evidence" value="ECO:0007669"/>
    <property type="project" value="InterPro"/>
</dbReference>
<sequence>KCFEDPGRSGQTLVLGCIPPARHSPMSNHSSAVSSALTSGSEASPDCSPHANAIAINQRDIFGSDTDSQSDEESRVYTSATKNKHRSRPISSSDEAEASPVPKTEVFEDKEERRSKDIDSDSAEEQSNSPQKLTARDVLGSSSSEESEQGHDTPVKTRSLSVSSRASSEQSILGSSKHVPESNERDDSEAEELAADHEVTEEAGETRIAVAFPLIRVDLGREMHLVKMPNFLSVETRPFDPAVYEDELDEDEVLDEEGRTRLKLKVENTIRWRLGKNEAGETIHESNARIVRWSDGSLSLYLGNEIFDVHKMDIQSDFNHLFIREGSGLQGQAVFKTKLTFRPHSTESFTHRKITLSLADKTNKSQKVKILPVAGADPESNRHALVRKEEERLRASLRRESQQRRMRERQLASAAHRNRRSSLTVSGYGDDENSLDEGTSISLAAIKRDTKAGRSSSTRRNISALSSDDSASDVSDTPVRKKARISDEGESD</sequence>
<proteinExistence type="predicted"/>
<feature type="non-terminal residue" evidence="2">
    <location>
        <position position="1"/>
    </location>
</feature>
<dbReference type="PANTHER" id="PTHR23146:SF0">
    <property type="entry name" value="RNA POLYMERASE-ASSOCIATED PROTEIN LEO1"/>
    <property type="match status" value="1"/>
</dbReference>
<feature type="compositionally biased region" description="Basic and acidic residues" evidence="1">
    <location>
        <begin position="105"/>
        <end position="119"/>
    </location>
</feature>
<feature type="compositionally biased region" description="Low complexity" evidence="1">
    <location>
        <begin position="463"/>
        <end position="476"/>
    </location>
</feature>
<dbReference type="InterPro" id="IPR007149">
    <property type="entry name" value="Leo1"/>
</dbReference>
<feature type="compositionally biased region" description="Basic and acidic residues" evidence="1">
    <location>
        <begin position="397"/>
        <end position="410"/>
    </location>
</feature>
<protein>
    <submittedName>
        <fullName evidence="2">RNA polymerase-associated protein LEO1</fullName>
    </submittedName>
</protein>
<dbReference type="GO" id="GO:0016593">
    <property type="term" value="C:Cdc73/Paf1 complex"/>
    <property type="evidence" value="ECO:0007669"/>
    <property type="project" value="InterPro"/>
</dbReference>
<name>A0A0X3NP53_SCHSO</name>